<keyword evidence="1" id="KW-0472">Membrane</keyword>
<keyword evidence="1" id="KW-1133">Transmembrane helix</keyword>
<organism evidence="3 4">
    <name type="scientific">Koribacter versatilis (strain Ellin345)</name>
    <dbReference type="NCBI Taxonomy" id="204669"/>
    <lineage>
        <taxon>Bacteria</taxon>
        <taxon>Pseudomonadati</taxon>
        <taxon>Acidobacteriota</taxon>
        <taxon>Terriglobia</taxon>
        <taxon>Terriglobales</taxon>
        <taxon>Candidatus Korobacteraceae</taxon>
        <taxon>Candidatus Korobacter</taxon>
    </lineage>
</organism>
<feature type="domain" description="EamA" evidence="2">
    <location>
        <begin position="25"/>
        <end position="156"/>
    </location>
</feature>
<feature type="transmembrane region" description="Helical" evidence="1">
    <location>
        <begin position="56"/>
        <end position="74"/>
    </location>
</feature>
<accession>Q1IK17</accession>
<dbReference type="KEGG" id="aba:Acid345_3783"/>
<dbReference type="PANTHER" id="PTHR22911">
    <property type="entry name" value="ACYL-MALONYL CONDENSING ENZYME-RELATED"/>
    <property type="match status" value="1"/>
</dbReference>
<dbReference type="eggNOG" id="COG2510">
    <property type="taxonomic scope" value="Bacteria"/>
</dbReference>
<sequence>MPELANDSAENVRAKSSRIGDSVKTWYLYALLTVLMWGVWGVFSKLASAYSKPRQILLFQSAGVLAFAVVVLLLERFHIEWSRPGFTWSFLAGFFTFVGFLTFFAALENGKASTVVTLSALYPVVTILLSVIFLHEKVSLKEGLGIVFALVACALLAS</sequence>
<gene>
    <name evidence="3" type="ordered locus">Acid345_3783</name>
</gene>
<evidence type="ECO:0000313" key="3">
    <source>
        <dbReference type="EMBL" id="ABF42783.1"/>
    </source>
</evidence>
<feature type="transmembrane region" description="Helical" evidence="1">
    <location>
        <begin position="86"/>
        <end position="107"/>
    </location>
</feature>
<proteinExistence type="predicted"/>
<dbReference type="AlphaFoldDB" id="Q1IK17"/>
<dbReference type="GO" id="GO:0016020">
    <property type="term" value="C:membrane"/>
    <property type="evidence" value="ECO:0007669"/>
    <property type="project" value="InterPro"/>
</dbReference>
<dbReference type="EnsemblBacteria" id="ABF42783">
    <property type="protein sequence ID" value="ABF42783"/>
    <property type="gene ID" value="Acid345_3783"/>
</dbReference>
<dbReference type="Proteomes" id="UP000002432">
    <property type="component" value="Chromosome"/>
</dbReference>
<name>Q1IK17_KORVE</name>
<protein>
    <submittedName>
        <fullName evidence="3">10 TMS drug/metabolite exporter, DME family, DMT superfamily</fullName>
    </submittedName>
</protein>
<dbReference type="HOGENOM" id="CLU_140953_0_0_0"/>
<evidence type="ECO:0000256" key="1">
    <source>
        <dbReference type="SAM" id="Phobius"/>
    </source>
</evidence>
<feature type="transmembrane region" description="Helical" evidence="1">
    <location>
        <begin position="114"/>
        <end position="134"/>
    </location>
</feature>
<dbReference type="PANTHER" id="PTHR22911:SF137">
    <property type="entry name" value="SOLUTE CARRIER FAMILY 35 MEMBER G2-RELATED"/>
    <property type="match status" value="1"/>
</dbReference>
<dbReference type="SUPFAM" id="SSF103481">
    <property type="entry name" value="Multidrug resistance efflux transporter EmrE"/>
    <property type="match status" value="1"/>
</dbReference>
<evidence type="ECO:0000313" key="4">
    <source>
        <dbReference type="Proteomes" id="UP000002432"/>
    </source>
</evidence>
<dbReference type="InterPro" id="IPR000620">
    <property type="entry name" value="EamA_dom"/>
</dbReference>
<keyword evidence="1" id="KW-0812">Transmembrane</keyword>
<dbReference type="Pfam" id="PF00892">
    <property type="entry name" value="EamA"/>
    <property type="match status" value="1"/>
</dbReference>
<dbReference type="EMBL" id="CP000360">
    <property type="protein sequence ID" value="ABF42783.1"/>
    <property type="molecule type" value="Genomic_DNA"/>
</dbReference>
<dbReference type="InterPro" id="IPR037185">
    <property type="entry name" value="EmrE-like"/>
</dbReference>
<dbReference type="OrthoDB" id="122226at2"/>
<evidence type="ECO:0000259" key="2">
    <source>
        <dbReference type="Pfam" id="PF00892"/>
    </source>
</evidence>
<dbReference type="Gene3D" id="1.10.3730.20">
    <property type="match status" value="1"/>
</dbReference>
<feature type="transmembrane region" description="Helical" evidence="1">
    <location>
        <begin position="26"/>
        <end position="44"/>
    </location>
</feature>
<keyword evidence="4" id="KW-1185">Reference proteome</keyword>
<reference evidence="3 4" key="1">
    <citation type="journal article" date="2009" name="Appl. Environ. Microbiol.">
        <title>Three genomes from the phylum Acidobacteria provide insight into the lifestyles of these microorganisms in soils.</title>
        <authorList>
            <person name="Ward N.L."/>
            <person name="Challacombe J.F."/>
            <person name="Janssen P.H."/>
            <person name="Henrissat B."/>
            <person name="Coutinho P.M."/>
            <person name="Wu M."/>
            <person name="Xie G."/>
            <person name="Haft D.H."/>
            <person name="Sait M."/>
            <person name="Badger J."/>
            <person name="Barabote R.D."/>
            <person name="Bradley B."/>
            <person name="Brettin T.S."/>
            <person name="Brinkac L.M."/>
            <person name="Bruce D."/>
            <person name="Creasy T."/>
            <person name="Daugherty S.C."/>
            <person name="Davidsen T.M."/>
            <person name="DeBoy R.T."/>
            <person name="Detter J.C."/>
            <person name="Dodson R.J."/>
            <person name="Durkin A.S."/>
            <person name="Ganapathy A."/>
            <person name="Gwinn-Giglio M."/>
            <person name="Han C.S."/>
            <person name="Khouri H."/>
            <person name="Kiss H."/>
            <person name="Kothari S.P."/>
            <person name="Madupu R."/>
            <person name="Nelson K.E."/>
            <person name="Nelson W.C."/>
            <person name="Paulsen I."/>
            <person name="Penn K."/>
            <person name="Ren Q."/>
            <person name="Rosovitz M.J."/>
            <person name="Selengut J.D."/>
            <person name="Shrivastava S."/>
            <person name="Sullivan S.A."/>
            <person name="Tapia R."/>
            <person name="Thompson L.S."/>
            <person name="Watkins K.L."/>
            <person name="Yang Q."/>
            <person name="Yu C."/>
            <person name="Zafar N."/>
            <person name="Zhou L."/>
            <person name="Kuske C.R."/>
        </authorList>
    </citation>
    <scope>NUCLEOTIDE SEQUENCE [LARGE SCALE GENOMIC DNA]</scope>
    <source>
        <strain evidence="3 4">Ellin345</strain>
    </source>
</reference>